<dbReference type="Gene3D" id="1.10.10.10">
    <property type="entry name" value="Winged helix-like DNA-binding domain superfamily/Winged helix DNA-binding domain"/>
    <property type="match status" value="1"/>
</dbReference>
<dbReference type="InterPro" id="IPR036388">
    <property type="entry name" value="WH-like_DNA-bd_sf"/>
</dbReference>
<feature type="domain" description="SIS" evidence="5">
    <location>
        <begin position="142"/>
        <end position="279"/>
    </location>
</feature>
<organism evidence="6 7">
    <name type="scientific">Rhizobium sullae</name>
    <name type="common">Rhizobium hedysari</name>
    <dbReference type="NCBI Taxonomy" id="50338"/>
    <lineage>
        <taxon>Bacteria</taxon>
        <taxon>Pseudomonadati</taxon>
        <taxon>Pseudomonadota</taxon>
        <taxon>Alphaproteobacteria</taxon>
        <taxon>Hyphomicrobiales</taxon>
        <taxon>Rhizobiaceae</taxon>
        <taxon>Rhizobium/Agrobacterium group</taxon>
        <taxon>Rhizobium</taxon>
    </lineage>
</organism>
<keyword evidence="7" id="KW-1185">Reference proteome</keyword>
<dbReference type="EMBL" id="CP104143">
    <property type="protein sequence ID" value="UWU15212.1"/>
    <property type="molecule type" value="Genomic_DNA"/>
</dbReference>
<dbReference type="InterPro" id="IPR000281">
    <property type="entry name" value="HTH_RpiR"/>
</dbReference>
<dbReference type="PROSITE" id="PS51071">
    <property type="entry name" value="HTH_RPIR"/>
    <property type="match status" value="1"/>
</dbReference>
<evidence type="ECO:0000259" key="4">
    <source>
        <dbReference type="PROSITE" id="PS51071"/>
    </source>
</evidence>
<keyword evidence="2" id="KW-0238">DNA-binding</keyword>
<dbReference type="InterPro" id="IPR035472">
    <property type="entry name" value="RpiR-like_SIS"/>
</dbReference>
<gene>
    <name evidence="6" type="ORF">N2599_04135</name>
</gene>
<dbReference type="InterPro" id="IPR046348">
    <property type="entry name" value="SIS_dom_sf"/>
</dbReference>
<dbReference type="InterPro" id="IPR047640">
    <property type="entry name" value="RpiR-like"/>
</dbReference>
<evidence type="ECO:0000256" key="1">
    <source>
        <dbReference type="ARBA" id="ARBA00023015"/>
    </source>
</evidence>
<protein>
    <submittedName>
        <fullName evidence="6">MurR/RpiR family transcriptional regulator</fullName>
    </submittedName>
</protein>
<reference evidence="6" key="1">
    <citation type="submission" date="2022-09" db="EMBL/GenBank/DDBJ databases">
        <title>Australian commercial rhizobial inoculants.</title>
        <authorList>
            <person name="Kohlmeier M.G."/>
            <person name="O'Hara G.W."/>
            <person name="Colombi E."/>
            <person name="Ramsay J.P."/>
            <person name="Terpolilli J."/>
        </authorList>
    </citation>
    <scope>NUCLEOTIDE SEQUENCE</scope>
    <source>
        <strain evidence="6">WSM1592</strain>
    </source>
</reference>
<name>A0ABY5XKU0_RHISU</name>
<dbReference type="PANTHER" id="PTHR30514">
    <property type="entry name" value="GLUCOKINASE"/>
    <property type="match status" value="1"/>
</dbReference>
<dbReference type="InterPro" id="IPR001347">
    <property type="entry name" value="SIS_dom"/>
</dbReference>
<dbReference type="Pfam" id="PF01418">
    <property type="entry name" value="HTH_6"/>
    <property type="match status" value="1"/>
</dbReference>
<dbReference type="Gene3D" id="3.40.50.10490">
    <property type="entry name" value="Glucose-6-phosphate isomerase like protein, domain 1"/>
    <property type="match status" value="1"/>
</dbReference>
<sequence length="291" mass="31486">MDNDPKRFVRVPRDFESLRSTIIERKASMPKRLAQVAAFALSHPDEIAFGTTASIAAASDVQPSTLVRLAHHLGYEGFSDLQSIFRERLRDRTLSYEERLATLEQSGGAGEDANLLSGFIAAATQSINRMAATVGTETFTRAVDILAAADTIYLIAKRRSYPLTAHMTYAFSKLGIRHQIVASPNGVDPEMVQFATPKDAAIAASFSPYAADSLSQAEGLADRGVPVVAITDSAFSPLAACAACWFEVAEADFAGFRSLSASMALAMALPVAIAERRRKFHHPKTSKEKME</sequence>
<dbReference type="SUPFAM" id="SSF46689">
    <property type="entry name" value="Homeodomain-like"/>
    <property type="match status" value="1"/>
</dbReference>
<dbReference type="SUPFAM" id="SSF53697">
    <property type="entry name" value="SIS domain"/>
    <property type="match status" value="1"/>
</dbReference>
<dbReference type="Proteomes" id="UP001060123">
    <property type="component" value="Chromosome"/>
</dbReference>
<feature type="domain" description="HTH rpiR-type" evidence="4">
    <location>
        <begin position="16"/>
        <end position="92"/>
    </location>
</feature>
<keyword evidence="1" id="KW-0805">Transcription regulation</keyword>
<dbReference type="PANTHER" id="PTHR30514:SF20">
    <property type="entry name" value="TRANSCRIPTIONAL REGULATOR"/>
    <property type="match status" value="1"/>
</dbReference>
<dbReference type="PROSITE" id="PS51464">
    <property type="entry name" value="SIS"/>
    <property type="match status" value="1"/>
</dbReference>
<evidence type="ECO:0000259" key="5">
    <source>
        <dbReference type="PROSITE" id="PS51464"/>
    </source>
</evidence>
<proteinExistence type="predicted"/>
<dbReference type="CDD" id="cd05013">
    <property type="entry name" value="SIS_RpiR"/>
    <property type="match status" value="1"/>
</dbReference>
<dbReference type="Pfam" id="PF01380">
    <property type="entry name" value="SIS"/>
    <property type="match status" value="1"/>
</dbReference>
<dbReference type="InterPro" id="IPR009057">
    <property type="entry name" value="Homeodomain-like_sf"/>
</dbReference>
<evidence type="ECO:0000313" key="7">
    <source>
        <dbReference type="Proteomes" id="UP001060123"/>
    </source>
</evidence>
<dbReference type="RefSeq" id="WP_027507447.1">
    <property type="nucleotide sequence ID" value="NZ_CP104143.1"/>
</dbReference>
<evidence type="ECO:0000256" key="3">
    <source>
        <dbReference type="ARBA" id="ARBA00023163"/>
    </source>
</evidence>
<evidence type="ECO:0000313" key="6">
    <source>
        <dbReference type="EMBL" id="UWU15212.1"/>
    </source>
</evidence>
<accession>A0ABY5XKU0</accession>
<evidence type="ECO:0000256" key="2">
    <source>
        <dbReference type="ARBA" id="ARBA00023125"/>
    </source>
</evidence>
<keyword evidence="3" id="KW-0804">Transcription</keyword>